<gene>
    <name evidence="2" type="ORF">IZO911_LOCUS19354</name>
    <name evidence="3" type="ORF">KXQ929_LOCUS25144</name>
</gene>
<accession>A0A819K8I5</accession>
<protein>
    <submittedName>
        <fullName evidence="3">Uncharacterized protein</fullName>
    </submittedName>
</protein>
<name>A0A819K8I5_9BILA</name>
<dbReference type="EMBL" id="CAJNOE010000192">
    <property type="protein sequence ID" value="CAF1032909.1"/>
    <property type="molecule type" value="Genomic_DNA"/>
</dbReference>
<sequence>MLYKSTKIGYDATESLRQICEKNTGLKIAFDEDEDEDKDEDEDEDEDKHDHEYVDEDEDEDEDGDDYYDNHRKR</sequence>
<comment type="caution">
    <text evidence="3">The sequence shown here is derived from an EMBL/GenBank/DDBJ whole genome shotgun (WGS) entry which is preliminary data.</text>
</comment>
<feature type="region of interest" description="Disordered" evidence="1">
    <location>
        <begin position="26"/>
        <end position="74"/>
    </location>
</feature>
<evidence type="ECO:0000313" key="2">
    <source>
        <dbReference type="EMBL" id="CAF1032909.1"/>
    </source>
</evidence>
<dbReference type="Proteomes" id="UP000663860">
    <property type="component" value="Unassembled WGS sequence"/>
</dbReference>
<reference evidence="3" key="1">
    <citation type="submission" date="2021-02" db="EMBL/GenBank/DDBJ databases">
        <authorList>
            <person name="Nowell W R."/>
        </authorList>
    </citation>
    <scope>NUCLEOTIDE SEQUENCE</scope>
</reference>
<dbReference type="AlphaFoldDB" id="A0A819K8I5"/>
<dbReference type="Proteomes" id="UP000663868">
    <property type="component" value="Unassembled WGS sequence"/>
</dbReference>
<evidence type="ECO:0000313" key="3">
    <source>
        <dbReference type="EMBL" id="CAF3942856.1"/>
    </source>
</evidence>
<dbReference type="EMBL" id="CAJOBB010002151">
    <property type="protein sequence ID" value="CAF3942856.1"/>
    <property type="molecule type" value="Genomic_DNA"/>
</dbReference>
<proteinExistence type="predicted"/>
<feature type="compositionally biased region" description="Acidic residues" evidence="1">
    <location>
        <begin position="31"/>
        <end position="67"/>
    </location>
</feature>
<evidence type="ECO:0000256" key="1">
    <source>
        <dbReference type="SAM" id="MobiDB-lite"/>
    </source>
</evidence>
<organism evidence="3 4">
    <name type="scientific">Adineta steineri</name>
    <dbReference type="NCBI Taxonomy" id="433720"/>
    <lineage>
        <taxon>Eukaryota</taxon>
        <taxon>Metazoa</taxon>
        <taxon>Spiralia</taxon>
        <taxon>Gnathifera</taxon>
        <taxon>Rotifera</taxon>
        <taxon>Eurotatoria</taxon>
        <taxon>Bdelloidea</taxon>
        <taxon>Adinetida</taxon>
        <taxon>Adinetidae</taxon>
        <taxon>Adineta</taxon>
    </lineage>
</organism>
<evidence type="ECO:0000313" key="4">
    <source>
        <dbReference type="Proteomes" id="UP000663868"/>
    </source>
</evidence>